<dbReference type="SUPFAM" id="SSF51905">
    <property type="entry name" value="FAD/NAD(P)-binding domain"/>
    <property type="match status" value="1"/>
</dbReference>
<feature type="domain" description="FAD/NAD(P)-binding" evidence="2">
    <location>
        <begin position="16"/>
        <end position="307"/>
    </location>
</feature>
<reference evidence="3" key="1">
    <citation type="journal article" date="2014" name="Int. J. Syst. Evol. Microbiol.">
        <title>Complete genome sequence of Corynebacterium casei LMG S-19264T (=DSM 44701T), isolated from a smear-ripened cheese.</title>
        <authorList>
            <consortium name="US DOE Joint Genome Institute (JGI-PGF)"/>
            <person name="Walter F."/>
            <person name="Albersmeier A."/>
            <person name="Kalinowski J."/>
            <person name="Ruckert C."/>
        </authorList>
    </citation>
    <scope>NUCLEOTIDE SEQUENCE</scope>
    <source>
        <strain evidence="3">JCM 4122</strain>
    </source>
</reference>
<gene>
    <name evidence="3" type="ORF">GCM10017667_47930</name>
</gene>
<dbReference type="RefSeq" id="WP_190042917.1">
    <property type="nucleotide sequence ID" value="NZ_BNBE01000002.1"/>
</dbReference>
<dbReference type="PANTHER" id="PTHR42949:SF3">
    <property type="entry name" value="ANAEROBIC GLYCEROL-3-PHOSPHATE DEHYDROGENASE SUBUNIT B"/>
    <property type="match status" value="1"/>
</dbReference>
<evidence type="ECO:0000259" key="2">
    <source>
        <dbReference type="Pfam" id="PF07992"/>
    </source>
</evidence>
<protein>
    <submittedName>
        <fullName evidence="3">Oxidoreductase</fullName>
    </submittedName>
</protein>
<dbReference type="InterPro" id="IPR023753">
    <property type="entry name" value="FAD/NAD-binding_dom"/>
</dbReference>
<dbReference type="Gene3D" id="3.50.50.60">
    <property type="entry name" value="FAD/NAD(P)-binding domain"/>
    <property type="match status" value="2"/>
</dbReference>
<reference evidence="3" key="2">
    <citation type="submission" date="2020-09" db="EMBL/GenBank/DDBJ databases">
        <authorList>
            <person name="Sun Q."/>
            <person name="Ohkuma M."/>
        </authorList>
    </citation>
    <scope>NUCLEOTIDE SEQUENCE</scope>
    <source>
        <strain evidence="3">JCM 4122</strain>
    </source>
</reference>
<dbReference type="EMBL" id="BNBE01000002">
    <property type="protein sequence ID" value="GHG09856.1"/>
    <property type="molecule type" value="Genomic_DNA"/>
</dbReference>
<dbReference type="Proteomes" id="UP000632849">
    <property type="component" value="Unassembled WGS sequence"/>
</dbReference>
<dbReference type="PRINTS" id="PR00469">
    <property type="entry name" value="PNDRDTASEII"/>
</dbReference>
<dbReference type="InterPro" id="IPR036188">
    <property type="entry name" value="FAD/NAD-bd_sf"/>
</dbReference>
<keyword evidence="4" id="KW-1185">Reference proteome</keyword>
<evidence type="ECO:0000313" key="4">
    <source>
        <dbReference type="Proteomes" id="UP000632849"/>
    </source>
</evidence>
<dbReference type="PRINTS" id="PR00368">
    <property type="entry name" value="FADPNR"/>
</dbReference>
<keyword evidence="1" id="KW-0560">Oxidoreductase</keyword>
<dbReference type="GO" id="GO:0016491">
    <property type="term" value="F:oxidoreductase activity"/>
    <property type="evidence" value="ECO:0007669"/>
    <property type="project" value="UniProtKB-KW"/>
</dbReference>
<evidence type="ECO:0000313" key="3">
    <source>
        <dbReference type="EMBL" id="GHG09856.1"/>
    </source>
</evidence>
<proteinExistence type="predicted"/>
<evidence type="ECO:0000256" key="1">
    <source>
        <dbReference type="ARBA" id="ARBA00023002"/>
    </source>
</evidence>
<dbReference type="InterPro" id="IPR051691">
    <property type="entry name" value="Metab_Enz_Cyan_OpOx_G3PDH"/>
</dbReference>
<dbReference type="AlphaFoldDB" id="A0A919BSA3"/>
<dbReference type="Pfam" id="PF07992">
    <property type="entry name" value="Pyr_redox_2"/>
    <property type="match status" value="1"/>
</dbReference>
<name>A0A919BSA3_STRFL</name>
<organism evidence="3 4">
    <name type="scientific">Streptomyces filamentosus</name>
    <name type="common">Streptomyces roseosporus</name>
    <dbReference type="NCBI Taxonomy" id="67294"/>
    <lineage>
        <taxon>Bacteria</taxon>
        <taxon>Bacillati</taxon>
        <taxon>Actinomycetota</taxon>
        <taxon>Actinomycetes</taxon>
        <taxon>Kitasatosporales</taxon>
        <taxon>Streptomycetaceae</taxon>
        <taxon>Streptomyces</taxon>
    </lineage>
</organism>
<dbReference type="PANTHER" id="PTHR42949">
    <property type="entry name" value="ANAEROBIC GLYCEROL-3-PHOSPHATE DEHYDROGENASE SUBUNIT B"/>
    <property type="match status" value="1"/>
</dbReference>
<comment type="caution">
    <text evidence="3">The sequence shown here is derived from an EMBL/GenBank/DDBJ whole genome shotgun (WGS) entry which is preliminary data.</text>
</comment>
<accession>A0A919BSA3</accession>
<sequence length="412" mass="41656">MRHEGTREERAARAVDVLVVGAGPAGLAAAARLAAAGAGRVEVLEREPEAGGAARLCAHPGFGADRRGRPLDGPGYAGRAVRAAVRAGAAVRTGVSVTGWAGPLVLETTAPTGLEAVRARAVVLATGARERARPARLLPGTRVRGVLTAGELQRTVALFGPRPERIGQRAVVAGDGPEAGHAVRLLRRAGVAVVAVVGEGPRAAVRAGGVPVLAETAVTEVTGRGRLAGVAVRGRDGRPRTVGCDTLVLTGDWVPEHALARAGGLPLAPGGRGPLVDGALRTAVPGVFAAGGLLHGGEPAARAAAEGRAVATAVLAHLGGGAPRAAEGLPVETSGPLRWVHPGLLGPAPAPLLLQAEHTLVRPLLTVRQDGRVLHRGRPAGVLPAWRSLRLDARWTRGADPGGGPVVVDVRE</sequence>